<gene>
    <name evidence="3" type="ORF">NDU88_001269</name>
</gene>
<evidence type="ECO:0000256" key="2">
    <source>
        <dbReference type="SAM" id="SignalP"/>
    </source>
</evidence>
<protein>
    <recommendedName>
        <fullName evidence="5">Secreted protein</fullName>
    </recommendedName>
</protein>
<dbReference type="EMBL" id="JANPWB010000014">
    <property type="protein sequence ID" value="KAJ1096125.1"/>
    <property type="molecule type" value="Genomic_DNA"/>
</dbReference>
<feature type="region of interest" description="Disordered" evidence="1">
    <location>
        <begin position="72"/>
        <end position="93"/>
    </location>
</feature>
<evidence type="ECO:0008006" key="5">
    <source>
        <dbReference type="Google" id="ProtNLM"/>
    </source>
</evidence>
<comment type="caution">
    <text evidence="3">The sequence shown here is derived from an EMBL/GenBank/DDBJ whole genome shotgun (WGS) entry which is preliminary data.</text>
</comment>
<keyword evidence="4" id="KW-1185">Reference proteome</keyword>
<keyword evidence="2" id="KW-0732">Signal</keyword>
<reference evidence="3" key="1">
    <citation type="journal article" date="2022" name="bioRxiv">
        <title>Sequencing and chromosome-scale assembly of the giantPleurodeles waltlgenome.</title>
        <authorList>
            <person name="Brown T."/>
            <person name="Elewa A."/>
            <person name="Iarovenko S."/>
            <person name="Subramanian E."/>
            <person name="Araus A.J."/>
            <person name="Petzold A."/>
            <person name="Susuki M."/>
            <person name="Suzuki K.-i.T."/>
            <person name="Hayashi T."/>
            <person name="Toyoda A."/>
            <person name="Oliveira C."/>
            <person name="Osipova E."/>
            <person name="Leigh N.D."/>
            <person name="Simon A."/>
            <person name="Yun M.H."/>
        </authorList>
    </citation>
    <scope>NUCLEOTIDE SEQUENCE</scope>
    <source>
        <strain evidence="3">20211129_DDA</strain>
        <tissue evidence="3">Liver</tissue>
    </source>
</reference>
<accession>A0AAV7M7R0</accession>
<proteinExistence type="predicted"/>
<feature type="chain" id="PRO_5043350207" description="Secreted protein" evidence="2">
    <location>
        <begin position="41"/>
        <end position="123"/>
    </location>
</feature>
<name>A0AAV7M7R0_PLEWA</name>
<evidence type="ECO:0000256" key="1">
    <source>
        <dbReference type="SAM" id="MobiDB-lite"/>
    </source>
</evidence>
<dbReference type="Proteomes" id="UP001066276">
    <property type="component" value="Chromosome 10"/>
</dbReference>
<sequence>MNIKRKVGAWLAWPRWWRVKSRLCLGLALIFTKSIPLGAGDRNHGVGGHCDTVWCRPGPSTGFWLQAARRARGEGSRRTRSGGNLPRDSALSWSAAHVRRSWHGGRAVGVWDRRVQREPISAL</sequence>
<dbReference type="AlphaFoldDB" id="A0AAV7M7R0"/>
<evidence type="ECO:0000313" key="4">
    <source>
        <dbReference type="Proteomes" id="UP001066276"/>
    </source>
</evidence>
<feature type="signal peptide" evidence="2">
    <location>
        <begin position="1"/>
        <end position="40"/>
    </location>
</feature>
<evidence type="ECO:0000313" key="3">
    <source>
        <dbReference type="EMBL" id="KAJ1096125.1"/>
    </source>
</evidence>
<organism evidence="3 4">
    <name type="scientific">Pleurodeles waltl</name>
    <name type="common">Iberian ribbed newt</name>
    <dbReference type="NCBI Taxonomy" id="8319"/>
    <lineage>
        <taxon>Eukaryota</taxon>
        <taxon>Metazoa</taxon>
        <taxon>Chordata</taxon>
        <taxon>Craniata</taxon>
        <taxon>Vertebrata</taxon>
        <taxon>Euteleostomi</taxon>
        <taxon>Amphibia</taxon>
        <taxon>Batrachia</taxon>
        <taxon>Caudata</taxon>
        <taxon>Salamandroidea</taxon>
        <taxon>Salamandridae</taxon>
        <taxon>Pleurodelinae</taxon>
        <taxon>Pleurodeles</taxon>
    </lineage>
</organism>